<dbReference type="PANTHER" id="PTHR21087">
    <property type="entry name" value="SHIKIMATE KINASE"/>
    <property type="match status" value="1"/>
</dbReference>
<feature type="binding site" evidence="11">
    <location>
        <position position="137"/>
    </location>
    <ligand>
        <name>ATP</name>
        <dbReference type="ChEBI" id="CHEBI:30616"/>
    </ligand>
</feature>
<evidence type="ECO:0000256" key="1">
    <source>
        <dbReference type="ARBA" id="ARBA00004842"/>
    </source>
</evidence>
<comment type="function">
    <text evidence="11">Catalyzes the specific phosphorylation of the 3-hydroxyl group of shikimic acid using ATP as a cosubstrate.</text>
</comment>
<accession>A0ABP9G4P0</accession>
<dbReference type="Proteomes" id="UP001500368">
    <property type="component" value="Unassembled WGS sequence"/>
</dbReference>
<dbReference type="PRINTS" id="PR01100">
    <property type="entry name" value="SHIKIMTKNASE"/>
</dbReference>
<dbReference type="EMBL" id="BAABLW010000007">
    <property type="protein sequence ID" value="GAA4925680.1"/>
    <property type="molecule type" value="Genomic_DNA"/>
</dbReference>
<feature type="binding site" evidence="11">
    <location>
        <position position="54"/>
    </location>
    <ligand>
        <name>substrate</name>
    </ligand>
</feature>
<evidence type="ECO:0000256" key="4">
    <source>
        <dbReference type="ARBA" id="ARBA00022605"/>
    </source>
</evidence>
<dbReference type="Pfam" id="PF01202">
    <property type="entry name" value="SKI"/>
    <property type="match status" value="1"/>
</dbReference>
<evidence type="ECO:0000256" key="6">
    <source>
        <dbReference type="ARBA" id="ARBA00022741"/>
    </source>
</evidence>
<feature type="region of interest" description="Disordered" evidence="12">
    <location>
        <begin position="192"/>
        <end position="215"/>
    </location>
</feature>
<keyword evidence="11" id="KW-0460">Magnesium</keyword>
<evidence type="ECO:0000256" key="9">
    <source>
        <dbReference type="ARBA" id="ARBA00023141"/>
    </source>
</evidence>
<keyword evidence="8 11" id="KW-0067">ATP-binding</keyword>
<dbReference type="Gene3D" id="3.40.50.300">
    <property type="entry name" value="P-loop containing nucleotide triphosphate hydrolases"/>
    <property type="match status" value="1"/>
</dbReference>
<comment type="subunit">
    <text evidence="11">Monomer.</text>
</comment>
<comment type="pathway">
    <text evidence="1 11">Metabolic intermediate biosynthesis; chorismate biosynthesis; chorismate from D-erythrose 4-phosphate and phosphoenolpyruvate: step 5/7.</text>
</comment>
<comment type="cofactor">
    <cofactor evidence="11">
        <name>Mg(2+)</name>
        <dbReference type="ChEBI" id="CHEBI:18420"/>
    </cofactor>
    <text evidence="11">Binds 1 Mg(2+) ion per subunit.</text>
</comment>
<evidence type="ECO:0000256" key="5">
    <source>
        <dbReference type="ARBA" id="ARBA00022679"/>
    </source>
</evidence>
<comment type="caution">
    <text evidence="13">The sequence shown here is derived from an EMBL/GenBank/DDBJ whole genome shotgun (WGS) entry which is preliminary data.</text>
</comment>
<gene>
    <name evidence="11" type="primary">aroK</name>
    <name evidence="13" type="ORF">GCM10025790_24050</name>
</gene>
<comment type="catalytic activity">
    <reaction evidence="10 11">
        <text>shikimate + ATP = 3-phosphoshikimate + ADP + H(+)</text>
        <dbReference type="Rhea" id="RHEA:13121"/>
        <dbReference type="ChEBI" id="CHEBI:15378"/>
        <dbReference type="ChEBI" id="CHEBI:30616"/>
        <dbReference type="ChEBI" id="CHEBI:36208"/>
        <dbReference type="ChEBI" id="CHEBI:145989"/>
        <dbReference type="ChEBI" id="CHEBI:456216"/>
        <dbReference type="EC" id="2.7.1.71"/>
    </reaction>
</comment>
<feature type="region of interest" description="Disordered" evidence="12">
    <location>
        <begin position="1"/>
        <end position="21"/>
    </location>
</feature>
<protein>
    <recommendedName>
        <fullName evidence="3 11">Shikimate kinase</fullName>
        <shortName evidence="11">SK</shortName>
        <ecNumber evidence="3 11">2.7.1.71</ecNumber>
    </recommendedName>
</protein>
<feature type="compositionally biased region" description="Basic and acidic residues" evidence="12">
    <location>
        <begin position="8"/>
        <end position="21"/>
    </location>
</feature>
<evidence type="ECO:0000313" key="14">
    <source>
        <dbReference type="Proteomes" id="UP001500368"/>
    </source>
</evidence>
<dbReference type="InterPro" id="IPR031322">
    <property type="entry name" value="Shikimate/glucono_kinase"/>
</dbReference>
<sequence length="215" mass="23120">MPSGLEPRGNEPRGTDIRGGEHRNIVLIGPMGSGKSTVGAALARRLERPHVDTDHFFVARNGPIPEYFAVHGQQAFRAEEEKIVAELLDAPRPSVISLGGGSILSPRTRELLKRHFTVMLDITADQAAARIGDASTRPMLAGDPVGIWTRIYAEREPLYRQCANVVISAEEATIDARVGTIVEALHSASSAPAALSTDANTPEASSIHKEQSERS</sequence>
<evidence type="ECO:0000256" key="10">
    <source>
        <dbReference type="ARBA" id="ARBA00048567"/>
    </source>
</evidence>
<evidence type="ECO:0000313" key="13">
    <source>
        <dbReference type="EMBL" id="GAA4925680.1"/>
    </source>
</evidence>
<comment type="subcellular location">
    <subcellularLocation>
        <location evidence="11">Cytoplasm</location>
    </subcellularLocation>
</comment>
<keyword evidence="14" id="KW-1185">Reference proteome</keyword>
<feature type="binding site" evidence="11">
    <location>
        <position position="100"/>
    </location>
    <ligand>
        <name>substrate</name>
    </ligand>
</feature>
<keyword evidence="7 11" id="KW-0418">Kinase</keyword>
<reference evidence="14" key="1">
    <citation type="journal article" date="2019" name="Int. J. Syst. Evol. Microbiol.">
        <title>The Global Catalogue of Microorganisms (GCM) 10K type strain sequencing project: providing services to taxonomists for standard genome sequencing and annotation.</title>
        <authorList>
            <consortium name="The Broad Institute Genomics Platform"/>
            <consortium name="The Broad Institute Genome Sequencing Center for Infectious Disease"/>
            <person name="Wu L."/>
            <person name="Ma J."/>
        </authorList>
    </citation>
    <scope>NUCLEOTIDE SEQUENCE [LARGE SCALE GENOMIC DNA]</scope>
    <source>
        <strain evidence="14">JCM 19129</strain>
    </source>
</reference>
<feature type="binding site" evidence="11">
    <location>
        <begin position="32"/>
        <end position="37"/>
    </location>
    <ligand>
        <name>ATP</name>
        <dbReference type="ChEBI" id="CHEBI:30616"/>
    </ligand>
</feature>
<dbReference type="CDD" id="cd00464">
    <property type="entry name" value="SK"/>
    <property type="match status" value="1"/>
</dbReference>
<name>A0ABP9G4P0_9MICC</name>
<evidence type="ECO:0000256" key="12">
    <source>
        <dbReference type="SAM" id="MobiDB-lite"/>
    </source>
</evidence>
<evidence type="ECO:0000256" key="11">
    <source>
        <dbReference type="HAMAP-Rule" id="MF_00109"/>
    </source>
</evidence>
<dbReference type="InterPro" id="IPR000623">
    <property type="entry name" value="Shikimate_kinase/TSH1"/>
</dbReference>
<comment type="caution">
    <text evidence="11">Lacks conserved residue(s) required for the propagation of feature annotation.</text>
</comment>
<keyword evidence="5 11" id="KW-0808">Transferase</keyword>
<feature type="binding site" evidence="11">
    <location>
        <position position="36"/>
    </location>
    <ligand>
        <name>Mg(2+)</name>
        <dbReference type="ChEBI" id="CHEBI:18420"/>
    </ligand>
</feature>
<dbReference type="SUPFAM" id="SSF52540">
    <property type="entry name" value="P-loop containing nucleoside triphosphate hydrolases"/>
    <property type="match status" value="1"/>
</dbReference>
<dbReference type="PROSITE" id="PS01128">
    <property type="entry name" value="SHIKIMATE_KINASE"/>
    <property type="match status" value="1"/>
</dbReference>
<dbReference type="EC" id="2.7.1.71" evidence="3 11"/>
<keyword evidence="11" id="KW-0963">Cytoplasm</keyword>
<dbReference type="HAMAP" id="MF_00109">
    <property type="entry name" value="Shikimate_kinase"/>
    <property type="match status" value="1"/>
</dbReference>
<feature type="binding site" evidence="11">
    <location>
        <position position="155"/>
    </location>
    <ligand>
        <name>substrate</name>
    </ligand>
</feature>
<dbReference type="PANTHER" id="PTHR21087:SF16">
    <property type="entry name" value="SHIKIMATE KINASE 1, CHLOROPLASTIC"/>
    <property type="match status" value="1"/>
</dbReference>
<evidence type="ECO:0000256" key="8">
    <source>
        <dbReference type="ARBA" id="ARBA00022840"/>
    </source>
</evidence>
<dbReference type="InterPro" id="IPR023000">
    <property type="entry name" value="Shikimate_kinase_CS"/>
</dbReference>
<evidence type="ECO:0000256" key="3">
    <source>
        <dbReference type="ARBA" id="ARBA00012154"/>
    </source>
</evidence>
<keyword evidence="6 11" id="KW-0547">Nucleotide-binding</keyword>
<dbReference type="InterPro" id="IPR027417">
    <property type="entry name" value="P-loop_NTPase"/>
</dbReference>
<organism evidence="13 14">
    <name type="scientific">Nesterenkonia rhizosphaerae</name>
    <dbReference type="NCBI Taxonomy" id="1348272"/>
    <lineage>
        <taxon>Bacteria</taxon>
        <taxon>Bacillati</taxon>
        <taxon>Actinomycetota</taxon>
        <taxon>Actinomycetes</taxon>
        <taxon>Micrococcales</taxon>
        <taxon>Micrococcaceae</taxon>
        <taxon>Nesterenkonia</taxon>
    </lineage>
</organism>
<keyword evidence="4 11" id="KW-0028">Amino-acid biosynthesis</keyword>
<feature type="compositionally biased region" description="Basic and acidic residues" evidence="12">
    <location>
        <begin position="206"/>
        <end position="215"/>
    </location>
</feature>
<evidence type="ECO:0000256" key="7">
    <source>
        <dbReference type="ARBA" id="ARBA00022777"/>
    </source>
</evidence>
<proteinExistence type="inferred from homology"/>
<comment type="similarity">
    <text evidence="2 11">Belongs to the shikimate kinase family.</text>
</comment>
<evidence type="ECO:0000256" key="2">
    <source>
        <dbReference type="ARBA" id="ARBA00006997"/>
    </source>
</evidence>
<feature type="binding site" evidence="11">
    <location>
        <position position="77"/>
    </location>
    <ligand>
        <name>substrate</name>
    </ligand>
</feature>
<dbReference type="RefSeq" id="WP_260072369.1">
    <property type="nucleotide sequence ID" value="NZ_BAABLW010000007.1"/>
</dbReference>
<keyword evidence="9 11" id="KW-0057">Aromatic amino acid biosynthesis</keyword>
<keyword evidence="11" id="KW-0479">Metal-binding</keyword>